<comment type="caution">
    <text evidence="1">The sequence shown here is derived from an EMBL/GenBank/DDBJ whole genome shotgun (WGS) entry which is preliminary data.</text>
</comment>
<reference evidence="1 2" key="1">
    <citation type="submission" date="2023-10" db="EMBL/GenBank/DDBJ databases">
        <title>Sorlinia euscelidii gen. nov., sp. nov., an acetic acid bacteria isolated from the gut of Euscelidius variegatus emitter.</title>
        <authorList>
            <person name="Michoud G."/>
            <person name="Marasco R."/>
            <person name="Seferji K."/>
            <person name="Gonella E."/>
            <person name="Garuglieri E."/>
            <person name="Alma A."/>
            <person name="Mapelli F."/>
            <person name="Borin S."/>
            <person name="Daffonchio D."/>
            <person name="Crotti E."/>
        </authorList>
    </citation>
    <scope>NUCLEOTIDE SEQUENCE [LARGE SCALE GENOMIC DNA]</scope>
    <source>
        <strain evidence="1 2">EV16P</strain>
    </source>
</reference>
<proteinExistence type="predicted"/>
<sequence>MTASAPSPSKSPRRQLRVFRRRAPSAAGKVLIYNYEGQTYLNYRADTAMQAMMLLRSF</sequence>
<dbReference type="EMBL" id="JAWJZY010000013">
    <property type="protein sequence ID" value="MEE8659695.1"/>
    <property type="molecule type" value="Genomic_DNA"/>
</dbReference>
<evidence type="ECO:0000313" key="2">
    <source>
        <dbReference type="Proteomes" id="UP001312908"/>
    </source>
</evidence>
<gene>
    <name evidence="1" type="ORF">DOFOFD_11875</name>
</gene>
<dbReference type="RefSeq" id="WP_394820455.1">
    <property type="nucleotide sequence ID" value="NZ_JAWJZY010000013.1"/>
</dbReference>
<dbReference type="Proteomes" id="UP001312908">
    <property type="component" value="Unassembled WGS sequence"/>
</dbReference>
<accession>A0ABU7U5E6</accession>
<protein>
    <submittedName>
        <fullName evidence="1">Uncharacterized protein</fullName>
    </submittedName>
</protein>
<organism evidence="1 2">
    <name type="scientific">Sorlinia euscelidii</name>
    <dbReference type="NCBI Taxonomy" id="3081148"/>
    <lineage>
        <taxon>Bacteria</taxon>
        <taxon>Pseudomonadati</taxon>
        <taxon>Pseudomonadota</taxon>
        <taxon>Alphaproteobacteria</taxon>
        <taxon>Acetobacterales</taxon>
        <taxon>Acetobacteraceae</taxon>
        <taxon>Sorlinia</taxon>
    </lineage>
</organism>
<name>A0ABU7U5E6_9PROT</name>
<evidence type="ECO:0000313" key="1">
    <source>
        <dbReference type="EMBL" id="MEE8659695.1"/>
    </source>
</evidence>
<keyword evidence="2" id="KW-1185">Reference proteome</keyword>